<feature type="domain" description="Polysaccharide pyruvyl transferase" evidence="1">
    <location>
        <begin position="66"/>
        <end position="291"/>
    </location>
</feature>
<protein>
    <submittedName>
        <fullName evidence="2">Polysaccharide pyruvyl transferase</fullName>
    </submittedName>
</protein>
<reference evidence="2 3" key="1">
    <citation type="submission" date="2013-08" db="EMBL/GenBank/DDBJ databases">
        <authorList>
            <person name="Durkin A.S."/>
            <person name="Haft D.R."/>
            <person name="McCorrison J."/>
            <person name="Torralba M."/>
            <person name="Gillis M."/>
            <person name="Haft D.H."/>
            <person name="Methe B."/>
            <person name="Sutton G."/>
            <person name="Nelson K.E."/>
        </authorList>
    </citation>
    <scope>NUCLEOTIDE SEQUENCE [LARGE SCALE GENOMIC DNA]</scope>
    <source>
        <strain evidence="2 3">F0195</strain>
    </source>
</reference>
<dbReference type="GO" id="GO:0016740">
    <property type="term" value="F:transferase activity"/>
    <property type="evidence" value="ECO:0007669"/>
    <property type="project" value="UniProtKB-KW"/>
</dbReference>
<comment type="caution">
    <text evidence="2">The sequence shown here is derived from an EMBL/GenBank/DDBJ whole genome shotgun (WGS) entry which is preliminary data.</text>
</comment>
<accession>U2TKD4</accession>
<organism evidence="2 3">
    <name type="scientific">Olsenella profusa F0195</name>
    <dbReference type="NCBI Taxonomy" id="1125712"/>
    <lineage>
        <taxon>Bacteria</taxon>
        <taxon>Bacillati</taxon>
        <taxon>Actinomycetota</taxon>
        <taxon>Coriobacteriia</taxon>
        <taxon>Coriobacteriales</taxon>
        <taxon>Atopobiaceae</taxon>
        <taxon>Olsenella</taxon>
    </lineage>
</organism>
<evidence type="ECO:0000259" key="1">
    <source>
        <dbReference type="Pfam" id="PF04230"/>
    </source>
</evidence>
<keyword evidence="2" id="KW-0808">Transferase</keyword>
<evidence type="ECO:0000313" key="2">
    <source>
        <dbReference type="EMBL" id="ERL06920.1"/>
    </source>
</evidence>
<dbReference type="EMBL" id="AWEZ01000061">
    <property type="protein sequence ID" value="ERL06920.1"/>
    <property type="molecule type" value="Genomic_DNA"/>
</dbReference>
<dbReference type="AlphaFoldDB" id="U2TKD4"/>
<keyword evidence="3" id="KW-1185">Reference proteome</keyword>
<dbReference type="Pfam" id="PF04230">
    <property type="entry name" value="PS_pyruv_trans"/>
    <property type="match status" value="1"/>
</dbReference>
<evidence type="ECO:0000313" key="3">
    <source>
        <dbReference type="Proteomes" id="UP000016638"/>
    </source>
</evidence>
<dbReference type="eggNOG" id="COG2327">
    <property type="taxonomic scope" value="Bacteria"/>
</dbReference>
<dbReference type="OrthoDB" id="9811182at2"/>
<dbReference type="Proteomes" id="UP000016638">
    <property type="component" value="Unassembled WGS sequence"/>
</dbReference>
<name>U2TKD4_9ACTN</name>
<proteinExistence type="predicted"/>
<dbReference type="InterPro" id="IPR007345">
    <property type="entry name" value="Polysacch_pyruvyl_Trfase"/>
</dbReference>
<dbReference type="STRING" id="1125712.HMPREF1316_0908"/>
<sequence>MNKAIGIVTLTGNFNYGNRLQLYASYAVYSMLGFQPTVLVPEGRDGACISSLIKGAAKSFLGKESAPSKVEDMMSPERLDAFRRFSSLMDTLVVPKRCERKTARSFHAVSVGSDQVWNPYYFHDYQDWYFLKFANPSQRIALAPSIGLSTLDKRQMRAISHGIQGFDRLSVREQRGAELIYECTGRDAEVICDPTLVIDKGVWRSLSSDAITPVEPYVFTYLLGRDDGTYRTLLDKITDGGRIQTIALNDRENKGDLPAGPAEFIDLIDHAKHVVTDSFHASVFSILMETPLSIVKRGGNGGGMFSRLDSLSTMMGLEDRIYGSPQFSLDHAGDYRGVNSRIRLEQDHFMSYLKSCLKGC</sequence>
<gene>
    <name evidence="2" type="ORF">HMPREF1316_0908</name>
</gene>
<dbReference type="RefSeq" id="WP_021726659.1">
    <property type="nucleotide sequence ID" value="NZ_AWEZ01000061.1"/>
</dbReference>